<dbReference type="RefSeq" id="WP_004238650.1">
    <property type="nucleotide sequence ID" value="NC_020418.1"/>
</dbReference>
<gene>
    <name evidence="3" type="ORF">MU9_2645</name>
</gene>
<feature type="compositionally biased region" description="Basic and acidic residues" evidence="1">
    <location>
        <begin position="502"/>
        <end position="518"/>
    </location>
</feature>
<dbReference type="AlphaFoldDB" id="J7TAA1"/>
<keyword evidence="4" id="KW-1185">Reference proteome</keyword>
<feature type="region of interest" description="Disordered" evidence="1">
    <location>
        <begin position="502"/>
        <end position="526"/>
    </location>
</feature>
<sequence>MIYTDGTIAINAGSPIVTGTGTQWKKNIHGVAPGQLISIENGIAPVSMMIRAVNSDTELVLSFNAPVTLSGAKYSIATTVPDTISDAARTMSANQGYIVYFLQAMQQWMTDTGQVEIELPNGQKVTLEDVKGLASREWVGEMLYKPNSAVTRVQSPNKRNVVQLEDGGTVGFKDTVTDRYRFALISDGSTRCFSDGEYTGLDLVKIDGRYVRLETNPHAGTASMLSIVYRQANGENQHIVTIPYDTGVVATRSWIQQATGWGSVYADYPPYMTNFTNTNLPNGMYRFNQNSQNPPSVIGDRFGSVITTRYSGDIGQRIVLPNYGATHMAIHRYTGSAWESVRVLTSNMYIVDGSGYYKKSSPIVQIYPDGHYDTNDESEGAEVSRTGTGQYHITGILGYNSDGAWGVNGGISVPKDNNGLELVYVDDRVQSDGSLIIETCHRQHTHLPERFQNWRLKEVTPEGERIFYQDGELCDLPESTRLDVRVEMPQDSVWNVKQRELAEQMEREQAEREAKEAADQAGDSGE</sequence>
<feature type="domain" description="Phage tail protein C-terminal" evidence="2">
    <location>
        <begin position="350"/>
        <end position="490"/>
    </location>
</feature>
<dbReference type="Proteomes" id="UP000011834">
    <property type="component" value="Chromosome"/>
</dbReference>
<dbReference type="KEGG" id="mmk:MU9_2645"/>
<name>J7TAA1_MORMO</name>
<reference evidence="3 4" key="1">
    <citation type="journal article" date="2012" name="BMC Genomics">
        <title>Whole-genome sequencing and identification of Morganella morganii KT pathogenicity-related genes.</title>
        <authorList>
            <person name="Chen Y.T."/>
            <person name="Peng H.L."/>
            <person name="Shia W.C."/>
            <person name="Hsu F.R."/>
            <person name="Ken C.F."/>
            <person name="Tsao Y.M."/>
            <person name="Chen C.H."/>
            <person name="Liu C.E."/>
            <person name="Hsieh M.F."/>
            <person name="Chen H.C."/>
            <person name="Tang C.Y."/>
            <person name="Ku T.H."/>
        </authorList>
    </citation>
    <scope>NUCLEOTIDE SEQUENCE [LARGE SCALE GENOMIC DNA]</scope>
    <source>
        <strain evidence="3 4">KT</strain>
    </source>
</reference>
<proteinExistence type="predicted"/>
<evidence type="ECO:0000313" key="3">
    <source>
        <dbReference type="EMBL" id="AGG31690.1"/>
    </source>
</evidence>
<evidence type="ECO:0000256" key="1">
    <source>
        <dbReference type="SAM" id="MobiDB-lite"/>
    </source>
</evidence>
<dbReference type="HOGENOM" id="CLU_021904_0_0_6"/>
<organism evidence="3 4">
    <name type="scientific">Morganella morganii subsp. morganii KT</name>
    <dbReference type="NCBI Taxonomy" id="1124991"/>
    <lineage>
        <taxon>Bacteria</taxon>
        <taxon>Pseudomonadati</taxon>
        <taxon>Pseudomonadota</taxon>
        <taxon>Gammaproteobacteria</taxon>
        <taxon>Enterobacterales</taxon>
        <taxon>Morganellaceae</taxon>
        <taxon>Morganella</taxon>
    </lineage>
</organism>
<dbReference type="eggNOG" id="ENOG502Z9EF">
    <property type="taxonomic scope" value="Bacteria"/>
</dbReference>
<dbReference type="InterPro" id="IPR058008">
    <property type="entry name" value="Gp26_C"/>
</dbReference>
<dbReference type="EMBL" id="CP004345">
    <property type="protein sequence ID" value="AGG31690.1"/>
    <property type="molecule type" value="Genomic_DNA"/>
</dbReference>
<evidence type="ECO:0000313" key="4">
    <source>
        <dbReference type="Proteomes" id="UP000011834"/>
    </source>
</evidence>
<evidence type="ECO:0000259" key="2">
    <source>
        <dbReference type="Pfam" id="PF25670"/>
    </source>
</evidence>
<protein>
    <submittedName>
        <fullName evidence="3">Alternative tail fiber protein</fullName>
    </submittedName>
</protein>
<dbReference type="Pfam" id="PF25670">
    <property type="entry name" value="Phage_tail_C_2"/>
    <property type="match status" value="1"/>
</dbReference>
<accession>J7TAA1</accession>